<feature type="compositionally biased region" description="Low complexity" evidence="1">
    <location>
        <begin position="192"/>
        <end position="203"/>
    </location>
</feature>
<feature type="compositionally biased region" description="Polar residues" evidence="1">
    <location>
        <begin position="249"/>
        <end position="261"/>
    </location>
</feature>
<feature type="compositionally biased region" description="Polar residues" evidence="1">
    <location>
        <begin position="162"/>
        <end position="179"/>
    </location>
</feature>
<evidence type="ECO:0000313" key="3">
    <source>
        <dbReference type="Proteomes" id="UP000186922"/>
    </source>
</evidence>
<reference evidence="2 3" key="1">
    <citation type="journal article" date="2016" name="Nat. Commun.">
        <title>Extremotolerant tardigrade genome and improved radiotolerance of human cultured cells by tardigrade-unique protein.</title>
        <authorList>
            <person name="Hashimoto T."/>
            <person name="Horikawa D.D."/>
            <person name="Saito Y."/>
            <person name="Kuwahara H."/>
            <person name="Kozuka-Hata H."/>
            <person name="Shin-I T."/>
            <person name="Minakuchi Y."/>
            <person name="Ohishi K."/>
            <person name="Motoyama A."/>
            <person name="Aizu T."/>
            <person name="Enomoto A."/>
            <person name="Kondo K."/>
            <person name="Tanaka S."/>
            <person name="Hara Y."/>
            <person name="Koshikawa S."/>
            <person name="Sagara H."/>
            <person name="Miura T."/>
            <person name="Yokobori S."/>
            <person name="Miyagawa K."/>
            <person name="Suzuki Y."/>
            <person name="Kubo T."/>
            <person name="Oyama M."/>
            <person name="Kohara Y."/>
            <person name="Fujiyama A."/>
            <person name="Arakawa K."/>
            <person name="Katayama T."/>
            <person name="Toyoda A."/>
            <person name="Kunieda T."/>
        </authorList>
    </citation>
    <scope>NUCLEOTIDE SEQUENCE [LARGE SCALE GENOMIC DNA]</scope>
    <source>
        <strain evidence="2 3">YOKOZUNA-1</strain>
    </source>
</reference>
<dbReference type="OrthoDB" id="10071125at2759"/>
<feature type="compositionally biased region" description="Pro residues" evidence="1">
    <location>
        <begin position="295"/>
        <end position="314"/>
    </location>
</feature>
<accession>A0A1D1W109</accession>
<feature type="compositionally biased region" description="Polar residues" evidence="1">
    <location>
        <begin position="320"/>
        <end position="329"/>
    </location>
</feature>
<protein>
    <submittedName>
        <fullName evidence="2">Uncharacterized protein</fullName>
    </submittedName>
</protein>
<evidence type="ECO:0000313" key="2">
    <source>
        <dbReference type="EMBL" id="GAV07262.1"/>
    </source>
</evidence>
<comment type="caution">
    <text evidence="2">The sequence shown here is derived from an EMBL/GenBank/DDBJ whole genome shotgun (WGS) entry which is preliminary data.</text>
</comment>
<keyword evidence="3" id="KW-1185">Reference proteome</keyword>
<organism evidence="2 3">
    <name type="scientific">Ramazzottius varieornatus</name>
    <name type="common">Water bear</name>
    <name type="synonym">Tardigrade</name>
    <dbReference type="NCBI Taxonomy" id="947166"/>
    <lineage>
        <taxon>Eukaryota</taxon>
        <taxon>Metazoa</taxon>
        <taxon>Ecdysozoa</taxon>
        <taxon>Tardigrada</taxon>
        <taxon>Eutardigrada</taxon>
        <taxon>Parachela</taxon>
        <taxon>Hypsibioidea</taxon>
        <taxon>Ramazzottiidae</taxon>
        <taxon>Ramazzottius</taxon>
    </lineage>
</organism>
<evidence type="ECO:0000256" key="1">
    <source>
        <dbReference type="SAM" id="MobiDB-lite"/>
    </source>
</evidence>
<proteinExistence type="predicted"/>
<dbReference type="AlphaFoldDB" id="A0A1D1W109"/>
<name>A0A1D1W109_RAMVA</name>
<feature type="region of interest" description="Disordered" evidence="1">
    <location>
        <begin position="124"/>
        <end position="233"/>
    </location>
</feature>
<feature type="compositionally biased region" description="Polar residues" evidence="1">
    <location>
        <begin position="126"/>
        <end position="135"/>
    </location>
</feature>
<sequence length="455" mass="49126">MAGPALPPAEVLDSHTAGHALHHTLIMTKDLEELMDNVNIAEVIARRPSRSTMASNNSESIASVFSPRSTRIIEPIPAFRSRKKDSPTLSEASVHSLAALKQNIAHCNGAIEKDVASNKQRRFSAQLATRGSLTTSEEDEVAETWPKGPASSYSATGAMVTSLATQTPEQVDSSDSEQAATEPETTHRGGPSSVLSSTSSSTSSEEEWDSEADTHTSLSDEEGGRPSKKKAPTVSYYQVVGKEAASALKATTNAKGRQSRSPVPAPNANQHVRPVSAPQAQRQPWLERLQQGRRPNPPPPPLPARFGLPPPRPPTLFRTQSAVSSSRSFPQGFPPTDMPLSNPFFSTSLQEAYRQACSFKLWYEEYFPEQVGTSSIELGVGNGVTGNRRTSSSASAANGPSAPLVLPSTQFSKAAQASTQRLYSRCWNVKFCPSKEGFDEEILVPMRTKLCQRLL</sequence>
<feature type="region of interest" description="Disordered" evidence="1">
    <location>
        <begin position="248"/>
        <end position="337"/>
    </location>
</feature>
<gene>
    <name evidence="2" type="primary">RvY_17122</name>
    <name evidence="2" type="synonym">RvY_17122.1</name>
    <name evidence="2" type="ORF">RvY_17122-1</name>
</gene>
<dbReference type="Proteomes" id="UP000186922">
    <property type="component" value="Unassembled WGS sequence"/>
</dbReference>
<dbReference type="EMBL" id="BDGG01000014">
    <property type="protein sequence ID" value="GAV07262.1"/>
    <property type="molecule type" value="Genomic_DNA"/>
</dbReference>